<dbReference type="Pfam" id="PF00437">
    <property type="entry name" value="T2SSE"/>
    <property type="match status" value="1"/>
</dbReference>
<evidence type="ECO:0000256" key="3">
    <source>
        <dbReference type="ARBA" id="ARBA00022840"/>
    </source>
</evidence>
<dbReference type="PROSITE" id="PS00662">
    <property type="entry name" value="T2SP_E"/>
    <property type="match status" value="1"/>
</dbReference>
<evidence type="ECO:0000259" key="4">
    <source>
        <dbReference type="PROSITE" id="PS00662"/>
    </source>
</evidence>
<dbReference type="EMBL" id="PDKK01000003">
    <property type="protein sequence ID" value="RXK06858.1"/>
    <property type="molecule type" value="Genomic_DNA"/>
</dbReference>
<name>A0A4V1M0M9_9BACT</name>
<comment type="caution">
    <text evidence="5">The sequence shown here is derived from an EMBL/GenBank/DDBJ whole genome shotgun (WGS) entry which is preliminary data.</text>
</comment>
<dbReference type="InterPro" id="IPR003593">
    <property type="entry name" value="AAA+_ATPase"/>
</dbReference>
<dbReference type="CDD" id="cd01129">
    <property type="entry name" value="PulE-GspE-like"/>
    <property type="match status" value="1"/>
</dbReference>
<protein>
    <submittedName>
        <fullName evidence="5">Transformation system protein</fullName>
    </submittedName>
</protein>
<gene>
    <name evidence="5" type="ORF">CRV07_05355</name>
</gene>
<dbReference type="Proteomes" id="UP000289758">
    <property type="component" value="Unassembled WGS sequence"/>
</dbReference>
<dbReference type="RefSeq" id="WP_129086751.1">
    <property type="nucleotide sequence ID" value="NZ_CP053836.1"/>
</dbReference>
<proteinExistence type="inferred from homology"/>
<dbReference type="SUPFAM" id="SSF52540">
    <property type="entry name" value="P-loop containing nucleoside triphosphate hydrolases"/>
    <property type="match status" value="1"/>
</dbReference>
<organism evidence="5 6">
    <name type="scientific">Halarcobacter ebronensis</name>
    <dbReference type="NCBI Taxonomy" id="1462615"/>
    <lineage>
        <taxon>Bacteria</taxon>
        <taxon>Pseudomonadati</taxon>
        <taxon>Campylobacterota</taxon>
        <taxon>Epsilonproteobacteria</taxon>
        <taxon>Campylobacterales</taxon>
        <taxon>Arcobacteraceae</taxon>
        <taxon>Halarcobacter</taxon>
    </lineage>
</organism>
<dbReference type="InterPro" id="IPR027417">
    <property type="entry name" value="P-loop_NTPase"/>
</dbReference>
<keyword evidence="3" id="KW-0067">ATP-binding</keyword>
<dbReference type="Gene3D" id="3.40.50.300">
    <property type="entry name" value="P-loop containing nucleotide triphosphate hydrolases"/>
    <property type="match status" value="1"/>
</dbReference>
<dbReference type="InterPro" id="IPR001482">
    <property type="entry name" value="T2SS/T4SS_dom"/>
</dbReference>
<reference evidence="5 6" key="1">
    <citation type="submission" date="2017-10" db="EMBL/GenBank/DDBJ databases">
        <title>Genomics of the genus Arcobacter.</title>
        <authorList>
            <person name="Perez-Cataluna A."/>
            <person name="Figueras M.J."/>
        </authorList>
    </citation>
    <scope>NUCLEOTIDE SEQUENCE [LARGE SCALE GENOMIC DNA]</scope>
    <source>
        <strain evidence="5 6">CECT 8441</strain>
    </source>
</reference>
<sequence>MNSLDLELNYEFISKFHIQELQNSLIVPLSKEGIFIKCLFCSESNYSSFNTLNLIRTKELTKEQILFFLSDMEFRTKLYSLASASILDKNSKQNHIESFFKNLIEKAIALRVSDIHLESMEGVVSIRFRIDGKLKVFYIFQNSLQRVLSSYIKMLCRLDITQNRVPLDGSFSFYLDEKKFDFRVSTLPTIYGESIVIRVLDNQSILKDIRELGFNQEHLKNIEDIQKLNSGLVLITGPTGSGKSTTLYSIIKGINKEDKKIITVEDPVEYKLRQVQQVEVNDELNISFKEVLKNILRQDPDIILIGEIRDKNSLDIALQASLTGHLVFASIHANSAVETLSRLFELNSDKYLLSLTLKYIISQRLVLNICQTCKKQGCKICNYSGFYKRSCIAEILKIDEELSSLILKNDGVSAYLKSIEFKTIVEDGMKRVDSGITTLEEVYRVVNA</sequence>
<dbReference type="PANTHER" id="PTHR30258:SF1">
    <property type="entry name" value="PROTEIN TRANSPORT PROTEIN HOFB HOMOLOG"/>
    <property type="match status" value="1"/>
</dbReference>
<dbReference type="GO" id="GO:0016887">
    <property type="term" value="F:ATP hydrolysis activity"/>
    <property type="evidence" value="ECO:0007669"/>
    <property type="project" value="TreeGrafter"/>
</dbReference>
<dbReference type="AlphaFoldDB" id="A0A4V1M0M9"/>
<keyword evidence="6" id="KW-1185">Reference proteome</keyword>
<evidence type="ECO:0000313" key="6">
    <source>
        <dbReference type="Proteomes" id="UP000289758"/>
    </source>
</evidence>
<dbReference type="OrthoDB" id="9805147at2"/>
<evidence type="ECO:0000313" key="5">
    <source>
        <dbReference type="EMBL" id="RXK06858.1"/>
    </source>
</evidence>
<accession>A0A4V1M0M9</accession>
<dbReference type="SMART" id="SM00382">
    <property type="entry name" value="AAA"/>
    <property type="match status" value="1"/>
</dbReference>
<evidence type="ECO:0000256" key="1">
    <source>
        <dbReference type="ARBA" id="ARBA00006611"/>
    </source>
</evidence>
<dbReference type="PANTHER" id="PTHR30258">
    <property type="entry name" value="TYPE II SECRETION SYSTEM PROTEIN GSPE-RELATED"/>
    <property type="match status" value="1"/>
</dbReference>
<dbReference type="Gene3D" id="3.30.450.90">
    <property type="match status" value="1"/>
</dbReference>
<comment type="similarity">
    <text evidence="1">Belongs to the GSP E family.</text>
</comment>
<feature type="domain" description="Bacterial type II secretion system protein E" evidence="4">
    <location>
        <begin position="296"/>
        <end position="310"/>
    </location>
</feature>
<keyword evidence="2" id="KW-0547">Nucleotide-binding</keyword>
<evidence type="ECO:0000256" key="2">
    <source>
        <dbReference type="ARBA" id="ARBA00022741"/>
    </source>
</evidence>
<dbReference type="GO" id="GO:0005886">
    <property type="term" value="C:plasma membrane"/>
    <property type="evidence" value="ECO:0007669"/>
    <property type="project" value="TreeGrafter"/>
</dbReference>
<dbReference type="GO" id="GO:0005524">
    <property type="term" value="F:ATP binding"/>
    <property type="evidence" value="ECO:0007669"/>
    <property type="project" value="UniProtKB-KW"/>
</dbReference>